<evidence type="ECO:0000256" key="5">
    <source>
        <dbReference type="ARBA" id="ARBA00023136"/>
    </source>
</evidence>
<feature type="compositionally biased region" description="Basic and acidic residues" evidence="6">
    <location>
        <begin position="163"/>
        <end position="185"/>
    </location>
</feature>
<organism evidence="8">
    <name type="scientific">Lygus hesperus</name>
    <name type="common">Western plant bug</name>
    <dbReference type="NCBI Taxonomy" id="30085"/>
    <lineage>
        <taxon>Eukaryota</taxon>
        <taxon>Metazoa</taxon>
        <taxon>Ecdysozoa</taxon>
        <taxon>Arthropoda</taxon>
        <taxon>Hexapoda</taxon>
        <taxon>Insecta</taxon>
        <taxon>Pterygota</taxon>
        <taxon>Neoptera</taxon>
        <taxon>Paraneoptera</taxon>
        <taxon>Hemiptera</taxon>
        <taxon>Heteroptera</taxon>
        <taxon>Panheteroptera</taxon>
        <taxon>Cimicomorpha</taxon>
        <taxon>Miridae</taxon>
        <taxon>Mirini</taxon>
        <taxon>Lygus</taxon>
    </lineage>
</organism>
<dbReference type="CDD" id="cd15904">
    <property type="entry name" value="TSPO_MBR"/>
    <property type="match status" value="1"/>
</dbReference>
<evidence type="ECO:0000256" key="7">
    <source>
        <dbReference type="SAM" id="Phobius"/>
    </source>
</evidence>
<feature type="region of interest" description="Disordered" evidence="6">
    <location>
        <begin position="159"/>
        <end position="185"/>
    </location>
</feature>
<reference evidence="8" key="1">
    <citation type="journal article" date="2014" name="PLoS ONE">
        <title>Transcriptome-Based Identification of ABC Transporters in the Western Tarnished Plant Bug Lygus hesperus.</title>
        <authorList>
            <person name="Hull J.J."/>
            <person name="Chaney K."/>
            <person name="Geib S.M."/>
            <person name="Fabrick J.A."/>
            <person name="Brent C.S."/>
            <person name="Walsh D."/>
            <person name="Lavine L.C."/>
        </authorList>
    </citation>
    <scope>NUCLEOTIDE SEQUENCE</scope>
</reference>
<comment type="similarity">
    <text evidence="2">Belongs to the TspO/BZRP family.</text>
</comment>
<dbReference type="PANTHER" id="PTHR10057">
    <property type="entry name" value="PERIPHERAL-TYPE BENZODIAZEPINE RECEPTOR"/>
    <property type="match status" value="1"/>
</dbReference>
<feature type="transmembrane region" description="Helical" evidence="7">
    <location>
        <begin position="102"/>
        <end position="124"/>
    </location>
</feature>
<dbReference type="Pfam" id="PF03073">
    <property type="entry name" value="TspO_MBR"/>
    <property type="match status" value="1"/>
</dbReference>
<dbReference type="EMBL" id="GBHO01025816">
    <property type="protein sequence ID" value="JAG17788.1"/>
    <property type="molecule type" value="Transcribed_RNA"/>
</dbReference>
<evidence type="ECO:0000256" key="4">
    <source>
        <dbReference type="ARBA" id="ARBA00022989"/>
    </source>
</evidence>
<evidence type="ECO:0000256" key="3">
    <source>
        <dbReference type="ARBA" id="ARBA00022692"/>
    </source>
</evidence>
<sequence length="185" mass="20710">MATTRIFATLLPNIGLLGVISFTALWWDIAELYQSPPWALHNRLEIYIPLVVGGNLCLGFSSYLVSRSGFLSAIIPLVFYAGQLALSWAHFPILYVGNSPRWGFVVMAMATITASVTTILFWGVDQIAGALTIPNLLYFAYNTYYDWWVYWTTTRLKGSTKSNDAKKSGDNNDVAKDENKELQPK</sequence>
<evidence type="ECO:0000313" key="8">
    <source>
        <dbReference type="EMBL" id="JAG17788.1"/>
    </source>
</evidence>
<feature type="transmembrane region" description="Helical" evidence="7">
    <location>
        <begin position="46"/>
        <end position="65"/>
    </location>
</feature>
<dbReference type="GO" id="GO:0005741">
    <property type="term" value="C:mitochondrial outer membrane"/>
    <property type="evidence" value="ECO:0007669"/>
    <property type="project" value="TreeGrafter"/>
</dbReference>
<dbReference type="Gene3D" id="1.20.1260.100">
    <property type="entry name" value="TspO/MBR protein"/>
    <property type="match status" value="1"/>
</dbReference>
<dbReference type="AlphaFoldDB" id="A0A0A9XG47"/>
<dbReference type="EMBL" id="GBRD01001066">
    <property type="protein sequence ID" value="JAG64755.1"/>
    <property type="molecule type" value="Transcribed_RNA"/>
</dbReference>
<reference evidence="9" key="3">
    <citation type="submission" date="2014-09" db="EMBL/GenBank/DDBJ databases">
        <authorList>
            <person name="Magalhaes I.L.F."/>
            <person name="Oliveira U."/>
            <person name="Santos F.R."/>
            <person name="Vidigal T.H.D.A."/>
            <person name="Brescovit A.D."/>
            <person name="Santos A.J."/>
        </authorList>
    </citation>
    <scope>NUCLEOTIDE SEQUENCE</scope>
</reference>
<comment type="subcellular location">
    <subcellularLocation>
        <location evidence="1">Membrane</location>
        <topology evidence="1">Multi-pass membrane protein</topology>
    </subcellularLocation>
</comment>
<feature type="transmembrane region" description="Helical" evidence="7">
    <location>
        <begin position="7"/>
        <end position="26"/>
    </location>
</feature>
<protein>
    <submittedName>
        <fullName evidence="8">Translocator protein</fullName>
    </submittedName>
</protein>
<evidence type="ECO:0000313" key="9">
    <source>
        <dbReference type="EMBL" id="JAG64755.1"/>
    </source>
</evidence>
<gene>
    <name evidence="8" type="primary">TSPO_0</name>
    <name evidence="8" type="ORF">CM83_4588</name>
</gene>
<dbReference type="InterPro" id="IPR004307">
    <property type="entry name" value="TspO_MBR"/>
</dbReference>
<feature type="transmembrane region" description="Helical" evidence="7">
    <location>
        <begin position="77"/>
        <end position="96"/>
    </location>
</feature>
<evidence type="ECO:0000256" key="1">
    <source>
        <dbReference type="ARBA" id="ARBA00004141"/>
    </source>
</evidence>
<reference evidence="8" key="2">
    <citation type="submission" date="2014-07" db="EMBL/GenBank/DDBJ databases">
        <authorList>
            <person name="Hull J."/>
        </authorList>
    </citation>
    <scope>NUCLEOTIDE SEQUENCE</scope>
</reference>
<evidence type="ECO:0000256" key="2">
    <source>
        <dbReference type="ARBA" id="ARBA00007524"/>
    </source>
</evidence>
<keyword evidence="4 7" id="KW-1133">Transmembrane helix</keyword>
<evidence type="ECO:0000256" key="6">
    <source>
        <dbReference type="SAM" id="MobiDB-lite"/>
    </source>
</evidence>
<accession>A0A0A9XG47</accession>
<dbReference type="PANTHER" id="PTHR10057:SF0">
    <property type="entry name" value="TRANSLOCATOR PROTEIN"/>
    <property type="match status" value="1"/>
</dbReference>
<name>A0A0A9XG47_LYGHE</name>
<keyword evidence="5 7" id="KW-0472">Membrane</keyword>
<dbReference type="InterPro" id="IPR038330">
    <property type="entry name" value="TspO/MBR-related_sf"/>
</dbReference>
<keyword evidence="3 7" id="KW-0812">Transmembrane</keyword>
<dbReference type="GO" id="GO:0033013">
    <property type="term" value="P:tetrapyrrole metabolic process"/>
    <property type="evidence" value="ECO:0007669"/>
    <property type="project" value="UniProtKB-ARBA"/>
</dbReference>
<proteinExistence type="inferred from homology"/>